<evidence type="ECO:0000259" key="2">
    <source>
        <dbReference type="Pfam" id="PF14467"/>
    </source>
</evidence>
<sequence>MSRLAVFLLTACLGASAMAADVIDPNRTKEFGDITVRYNTFTSSFLQPETAQAVGVVRSKNKGLINVSVFKGVTPVTAQVTGTVKDLSGKSEVLTFKQITEKGATNYLAPYSVPQQEYKTFTINVETGGKAHSFNFVQELFPAE</sequence>
<evidence type="ECO:0000313" key="6">
    <source>
        <dbReference type="Proteomes" id="UP000183126"/>
    </source>
</evidence>
<accession>A0A0R2ZR37</accession>
<name>A0A0R2ZR37_9PSED</name>
<evidence type="ECO:0000313" key="5">
    <source>
        <dbReference type="Proteomes" id="UP000052019"/>
    </source>
</evidence>
<dbReference type="PATRIC" id="fig|200450.4.peg.1946"/>
<reference evidence="4 6" key="2">
    <citation type="submission" date="2016-10" db="EMBL/GenBank/DDBJ databases">
        <authorList>
            <person name="Varghese N."/>
            <person name="Submissions S."/>
        </authorList>
    </citation>
    <scope>NUCLEOTIDE SEQUENCE [LARGE SCALE GENOMIC DNA]</scope>
    <source>
        <strain evidence="4 6">BS3111</strain>
    </source>
</reference>
<dbReference type="InterPro" id="IPR025218">
    <property type="entry name" value="DUF4426"/>
</dbReference>
<dbReference type="Proteomes" id="UP000052019">
    <property type="component" value="Unassembled WGS sequence"/>
</dbReference>
<evidence type="ECO:0000313" key="3">
    <source>
        <dbReference type="EMBL" id="KRP63231.1"/>
    </source>
</evidence>
<feature type="chain" id="PRO_5006430695" evidence="1">
    <location>
        <begin position="20"/>
        <end position="144"/>
    </location>
</feature>
<keyword evidence="3" id="KW-0808">Transferase</keyword>
<dbReference type="Gene3D" id="2.60.40.3340">
    <property type="entry name" value="Domain of unknown function DUF4426"/>
    <property type="match status" value="1"/>
</dbReference>
<gene>
    <name evidence="4" type="ORF">SAMN04490205_1018</name>
    <name evidence="3" type="ORF">TU79_02340</name>
</gene>
<dbReference type="GO" id="GO:0016740">
    <property type="term" value="F:transferase activity"/>
    <property type="evidence" value="ECO:0007669"/>
    <property type="project" value="UniProtKB-KW"/>
</dbReference>
<organism evidence="3 5">
    <name type="scientific">Pseudomonas trivialis</name>
    <dbReference type="NCBI Taxonomy" id="200450"/>
    <lineage>
        <taxon>Bacteria</taxon>
        <taxon>Pseudomonadati</taxon>
        <taxon>Pseudomonadota</taxon>
        <taxon>Gammaproteobacteria</taxon>
        <taxon>Pseudomonadales</taxon>
        <taxon>Pseudomonadaceae</taxon>
        <taxon>Pseudomonas</taxon>
    </lineage>
</organism>
<dbReference type="EMBL" id="JYLK01000001">
    <property type="protein sequence ID" value="KRP63231.1"/>
    <property type="molecule type" value="Genomic_DNA"/>
</dbReference>
<reference evidence="3 5" key="1">
    <citation type="submission" date="2015-02" db="EMBL/GenBank/DDBJ databases">
        <title>Two Pseudomonas sp. nov. isolated from raw milk.</title>
        <authorList>
            <person name="Wenning M."/>
            <person name="von Neubeck M."/>
            <person name="Huptas C."/>
            <person name="Scherer S."/>
        </authorList>
    </citation>
    <scope>NUCLEOTIDE SEQUENCE [LARGE SCALE GENOMIC DNA]</scope>
    <source>
        <strain evidence="3 5">DSM 14937</strain>
    </source>
</reference>
<dbReference type="OrthoDB" id="8563353at2"/>
<dbReference type="RefSeq" id="WP_057006515.1">
    <property type="nucleotide sequence ID" value="NZ_JYLK01000001.1"/>
</dbReference>
<evidence type="ECO:0000256" key="1">
    <source>
        <dbReference type="SAM" id="SignalP"/>
    </source>
</evidence>
<protein>
    <submittedName>
        <fullName evidence="3">Homoserine acetyltransferase</fullName>
    </submittedName>
</protein>
<feature type="signal peptide" evidence="1">
    <location>
        <begin position="1"/>
        <end position="19"/>
    </location>
</feature>
<feature type="domain" description="DUF4426" evidence="2">
    <location>
        <begin position="29"/>
        <end position="142"/>
    </location>
</feature>
<dbReference type="Pfam" id="PF14467">
    <property type="entry name" value="DUF4426"/>
    <property type="match status" value="1"/>
</dbReference>
<dbReference type="AlphaFoldDB" id="A0A0R2ZR37"/>
<evidence type="ECO:0000313" key="4">
    <source>
        <dbReference type="EMBL" id="SDR96185.1"/>
    </source>
</evidence>
<proteinExistence type="predicted"/>
<keyword evidence="1" id="KW-0732">Signal</keyword>
<dbReference type="EMBL" id="LT629760">
    <property type="protein sequence ID" value="SDR96185.1"/>
    <property type="molecule type" value="Genomic_DNA"/>
</dbReference>
<dbReference type="Proteomes" id="UP000183126">
    <property type="component" value="Chromosome I"/>
</dbReference>
<keyword evidence="6" id="KW-1185">Reference proteome</keyword>